<dbReference type="SUPFAM" id="SSF52540">
    <property type="entry name" value="P-loop containing nucleoside triphosphate hydrolases"/>
    <property type="match status" value="1"/>
</dbReference>
<dbReference type="InterPro" id="IPR003136">
    <property type="entry name" value="Cytidylate_kin"/>
</dbReference>
<dbReference type="CDD" id="cd02020">
    <property type="entry name" value="CMPK"/>
    <property type="match status" value="1"/>
</dbReference>
<feature type="domain" description="Cytidylate kinase" evidence="9">
    <location>
        <begin position="9"/>
        <end position="224"/>
    </location>
</feature>
<protein>
    <recommendedName>
        <fullName evidence="8">Cytidylate kinase</fullName>
        <shortName evidence="8">CK</shortName>
        <ecNumber evidence="8">2.7.4.25</ecNumber>
    </recommendedName>
    <alternativeName>
        <fullName evidence="8">Cytidine monophosphate kinase</fullName>
        <shortName evidence="8">CMP kinase</shortName>
    </alternativeName>
</protein>
<evidence type="ECO:0000256" key="2">
    <source>
        <dbReference type="ARBA" id="ARBA00022679"/>
    </source>
</evidence>
<dbReference type="NCBIfam" id="TIGR00017">
    <property type="entry name" value="cmk"/>
    <property type="match status" value="1"/>
</dbReference>
<dbReference type="KEGG" id="emo:DM558_04855"/>
<evidence type="ECO:0000256" key="8">
    <source>
        <dbReference type="HAMAP-Rule" id="MF_00238"/>
    </source>
</evidence>
<evidence type="ECO:0000313" key="10">
    <source>
        <dbReference type="EMBL" id="AZS50145.1"/>
    </source>
</evidence>
<dbReference type="GO" id="GO:0005524">
    <property type="term" value="F:ATP binding"/>
    <property type="evidence" value="ECO:0007669"/>
    <property type="project" value="UniProtKB-UniRule"/>
</dbReference>
<dbReference type="GO" id="GO:0015949">
    <property type="term" value="P:nucleobase-containing small molecule interconversion"/>
    <property type="evidence" value="ECO:0007669"/>
    <property type="project" value="TreeGrafter"/>
</dbReference>
<dbReference type="CDD" id="cd02019">
    <property type="entry name" value="NK"/>
    <property type="match status" value="1"/>
</dbReference>
<sequence>MTQQNIPLITIDGPSGSGKGTIATLIANHLGYHLLDSGAIYRVLALAAKKHALSMDDTLALADLAKKLDVVFSVDALKNNQLILLEGEDVTQTIRTEQVGANASKIAAQPMVREALLARQRAFLTLPGLVADGRDMGTVVFPNAQLKFFLTASAEERAKRRYMQLKAAGENVKLESLIDEIKARDERDTNRAIAPLKPAADAIILDSTATSIEQVLDSVLKEVAKHAVFH</sequence>
<dbReference type="GO" id="GO:0005829">
    <property type="term" value="C:cytosol"/>
    <property type="evidence" value="ECO:0007669"/>
    <property type="project" value="TreeGrafter"/>
</dbReference>
<dbReference type="GO" id="GO:0006220">
    <property type="term" value="P:pyrimidine nucleotide metabolic process"/>
    <property type="evidence" value="ECO:0007669"/>
    <property type="project" value="UniProtKB-UniRule"/>
</dbReference>
<proteinExistence type="inferred from homology"/>
<evidence type="ECO:0000256" key="1">
    <source>
        <dbReference type="ARBA" id="ARBA00009427"/>
    </source>
</evidence>
<comment type="catalytic activity">
    <reaction evidence="7 8">
        <text>CMP + ATP = CDP + ADP</text>
        <dbReference type="Rhea" id="RHEA:11600"/>
        <dbReference type="ChEBI" id="CHEBI:30616"/>
        <dbReference type="ChEBI" id="CHEBI:58069"/>
        <dbReference type="ChEBI" id="CHEBI:60377"/>
        <dbReference type="ChEBI" id="CHEBI:456216"/>
        <dbReference type="EC" id="2.7.4.25"/>
    </reaction>
</comment>
<evidence type="ECO:0000256" key="6">
    <source>
        <dbReference type="ARBA" id="ARBA00047615"/>
    </source>
</evidence>
<name>A0A3S9XCM9_9GAMM</name>
<evidence type="ECO:0000256" key="7">
    <source>
        <dbReference type="ARBA" id="ARBA00048478"/>
    </source>
</evidence>
<dbReference type="PANTHER" id="PTHR21299:SF2">
    <property type="entry name" value="CYTIDYLATE KINASE"/>
    <property type="match status" value="1"/>
</dbReference>
<evidence type="ECO:0000256" key="5">
    <source>
        <dbReference type="ARBA" id="ARBA00022840"/>
    </source>
</evidence>
<keyword evidence="5 8" id="KW-0067">ATP-binding</keyword>
<dbReference type="InterPro" id="IPR011994">
    <property type="entry name" value="Cytidylate_kinase_dom"/>
</dbReference>
<dbReference type="EMBL" id="CP029822">
    <property type="protein sequence ID" value="AZS50145.1"/>
    <property type="molecule type" value="Genomic_DNA"/>
</dbReference>
<dbReference type="AlphaFoldDB" id="A0A3S9XCM9"/>
<dbReference type="Proteomes" id="UP000273143">
    <property type="component" value="Chromosome"/>
</dbReference>
<comment type="catalytic activity">
    <reaction evidence="6 8">
        <text>dCMP + ATP = dCDP + ADP</text>
        <dbReference type="Rhea" id="RHEA:25094"/>
        <dbReference type="ChEBI" id="CHEBI:30616"/>
        <dbReference type="ChEBI" id="CHEBI:57566"/>
        <dbReference type="ChEBI" id="CHEBI:58593"/>
        <dbReference type="ChEBI" id="CHEBI:456216"/>
        <dbReference type="EC" id="2.7.4.25"/>
    </reaction>
</comment>
<dbReference type="GO" id="GO:0036430">
    <property type="term" value="F:CMP kinase activity"/>
    <property type="evidence" value="ECO:0007669"/>
    <property type="project" value="RHEA"/>
</dbReference>
<evidence type="ECO:0000256" key="3">
    <source>
        <dbReference type="ARBA" id="ARBA00022741"/>
    </source>
</evidence>
<feature type="binding site" evidence="8">
    <location>
        <begin position="13"/>
        <end position="21"/>
    </location>
    <ligand>
        <name>ATP</name>
        <dbReference type="ChEBI" id="CHEBI:30616"/>
    </ligand>
</feature>
<evidence type="ECO:0000313" key="11">
    <source>
        <dbReference type="Proteomes" id="UP000273143"/>
    </source>
</evidence>
<dbReference type="Pfam" id="PF02224">
    <property type="entry name" value="Cytidylate_kin"/>
    <property type="match status" value="1"/>
</dbReference>
<gene>
    <name evidence="8" type="primary">cmk</name>
    <name evidence="10" type="ORF">DM558_04855</name>
</gene>
<comment type="similarity">
    <text evidence="1 8">Belongs to the cytidylate kinase family. Type 1 subfamily.</text>
</comment>
<dbReference type="Gene3D" id="3.40.50.300">
    <property type="entry name" value="P-loop containing nucleotide triphosphate hydrolases"/>
    <property type="match status" value="1"/>
</dbReference>
<evidence type="ECO:0000256" key="4">
    <source>
        <dbReference type="ARBA" id="ARBA00022777"/>
    </source>
</evidence>
<evidence type="ECO:0000259" key="9">
    <source>
        <dbReference type="Pfam" id="PF02224"/>
    </source>
</evidence>
<keyword evidence="3 8" id="KW-0547">Nucleotide-binding</keyword>
<dbReference type="EC" id="2.7.4.25" evidence="8"/>
<dbReference type="HAMAP" id="MF_00238">
    <property type="entry name" value="Cytidyl_kinase_type1"/>
    <property type="match status" value="1"/>
</dbReference>
<keyword evidence="8" id="KW-0963">Cytoplasm</keyword>
<dbReference type="PANTHER" id="PTHR21299">
    <property type="entry name" value="CYTIDYLATE KINASE/PANTOATE-BETA-ALANINE LIGASE"/>
    <property type="match status" value="1"/>
</dbReference>
<organism evidence="10 11">
    <name type="scientific">Entomomonas moraniae</name>
    <dbReference type="NCBI Taxonomy" id="2213226"/>
    <lineage>
        <taxon>Bacteria</taxon>
        <taxon>Pseudomonadati</taxon>
        <taxon>Pseudomonadota</taxon>
        <taxon>Gammaproteobacteria</taxon>
        <taxon>Pseudomonadales</taxon>
        <taxon>Pseudomonadaceae</taxon>
        <taxon>Entomomonas</taxon>
    </lineage>
</organism>
<keyword evidence="4 8" id="KW-0418">Kinase</keyword>
<reference evidence="11" key="1">
    <citation type="submission" date="2018-06" db="EMBL/GenBank/DDBJ databases">
        <title>Complete genome of Pseudomonas insecticola strain QZS01.</title>
        <authorList>
            <person name="Wang J."/>
            <person name="Su Q."/>
        </authorList>
    </citation>
    <scope>NUCLEOTIDE SEQUENCE [LARGE SCALE GENOMIC DNA]</scope>
    <source>
        <strain evidence="11">QZS01</strain>
    </source>
</reference>
<dbReference type="GO" id="GO:0036431">
    <property type="term" value="F:dCMP kinase activity"/>
    <property type="evidence" value="ECO:0007669"/>
    <property type="project" value="InterPro"/>
</dbReference>
<keyword evidence="2 8" id="KW-0808">Transferase</keyword>
<dbReference type="InterPro" id="IPR027417">
    <property type="entry name" value="P-loop_NTPase"/>
</dbReference>
<dbReference type="RefSeq" id="WP_127162285.1">
    <property type="nucleotide sequence ID" value="NZ_CP029822.1"/>
</dbReference>
<keyword evidence="11" id="KW-1185">Reference proteome</keyword>
<comment type="subcellular location">
    <subcellularLocation>
        <location evidence="8">Cytoplasm</location>
    </subcellularLocation>
</comment>
<accession>A0A3S9XCM9</accession>